<feature type="non-terminal residue" evidence="1">
    <location>
        <position position="44"/>
    </location>
</feature>
<dbReference type="AlphaFoldDB" id="A0ABD5S5Q4"/>
<keyword evidence="2" id="KW-1185">Reference proteome</keyword>
<comment type="caution">
    <text evidence="1">The sequence shown here is derived from an EMBL/GenBank/DDBJ whole genome shotgun (WGS) entry which is preliminary data.</text>
</comment>
<dbReference type="EMBL" id="JBHSWU010001101">
    <property type="protein sequence ID" value="MFC6726418.1"/>
    <property type="molecule type" value="Genomic_DNA"/>
</dbReference>
<accession>A0ABD5S5Q4</accession>
<reference evidence="1 2" key="1">
    <citation type="journal article" date="2019" name="Int. J. Syst. Evol. Microbiol.">
        <title>The Global Catalogue of Microorganisms (GCM) 10K type strain sequencing project: providing services to taxonomists for standard genome sequencing and annotation.</title>
        <authorList>
            <consortium name="The Broad Institute Genomics Platform"/>
            <consortium name="The Broad Institute Genome Sequencing Center for Infectious Disease"/>
            <person name="Wu L."/>
            <person name="Ma J."/>
        </authorList>
    </citation>
    <scope>NUCLEOTIDE SEQUENCE [LARGE SCALE GENOMIC DNA]</scope>
    <source>
        <strain evidence="1 2">NBRC 111368</strain>
    </source>
</reference>
<proteinExistence type="predicted"/>
<organism evidence="1 2">
    <name type="scientific">Halobium palmae</name>
    <dbReference type="NCBI Taxonomy" id="1776492"/>
    <lineage>
        <taxon>Archaea</taxon>
        <taxon>Methanobacteriati</taxon>
        <taxon>Methanobacteriota</taxon>
        <taxon>Stenosarchaea group</taxon>
        <taxon>Halobacteria</taxon>
        <taxon>Halobacteriales</taxon>
        <taxon>Haloferacaceae</taxon>
        <taxon>Halobium</taxon>
    </lineage>
</organism>
<evidence type="ECO:0000313" key="2">
    <source>
        <dbReference type="Proteomes" id="UP001596328"/>
    </source>
</evidence>
<dbReference type="Proteomes" id="UP001596328">
    <property type="component" value="Unassembled WGS sequence"/>
</dbReference>
<protein>
    <submittedName>
        <fullName evidence="1">Metallophosphoesterase</fullName>
    </submittedName>
</protein>
<sequence>MKGLAFRNRAVFLPAAETLVVADLHVGRDENSGVEFPLGERADL</sequence>
<evidence type="ECO:0000313" key="1">
    <source>
        <dbReference type="EMBL" id="MFC6726418.1"/>
    </source>
</evidence>
<name>A0ABD5S5Q4_9EURY</name>
<gene>
    <name evidence="1" type="ORF">ACFQE1_19030</name>
</gene>